<proteinExistence type="inferred from homology"/>
<evidence type="ECO:0008006" key="6">
    <source>
        <dbReference type="Google" id="ProtNLM"/>
    </source>
</evidence>
<dbReference type="AlphaFoldDB" id="A0A7N0V379"/>
<feature type="repeat" description="PPR" evidence="3">
    <location>
        <begin position="370"/>
        <end position="404"/>
    </location>
</feature>
<dbReference type="GO" id="GO:0003723">
    <property type="term" value="F:RNA binding"/>
    <property type="evidence" value="ECO:0007669"/>
    <property type="project" value="InterPro"/>
</dbReference>
<feature type="repeat" description="PPR" evidence="3">
    <location>
        <begin position="33"/>
        <end position="63"/>
    </location>
</feature>
<dbReference type="SUPFAM" id="SSF48452">
    <property type="entry name" value="TPR-like"/>
    <property type="match status" value="1"/>
</dbReference>
<dbReference type="FunFam" id="1.25.40.10:FF:000205">
    <property type="entry name" value="Pentatricopeptide repeat-containing protein, mitochondrial"/>
    <property type="match status" value="1"/>
</dbReference>
<name>A0A7N0V379_KALFE</name>
<evidence type="ECO:0000256" key="2">
    <source>
        <dbReference type="ARBA" id="ARBA00061659"/>
    </source>
</evidence>
<dbReference type="NCBIfam" id="TIGR00756">
    <property type="entry name" value="PPR"/>
    <property type="match status" value="6"/>
</dbReference>
<accession>A0A7N0V379</accession>
<dbReference type="Pfam" id="PF13041">
    <property type="entry name" value="PPR_2"/>
    <property type="match status" value="4"/>
</dbReference>
<dbReference type="Gramene" id="Kaladp0098s0206.1.v1.1">
    <property type="protein sequence ID" value="Kaladp0098s0206.1.v1.1.CDS.1"/>
    <property type="gene ID" value="Kaladp0098s0206.v1.1"/>
</dbReference>
<evidence type="ECO:0000313" key="5">
    <source>
        <dbReference type="Proteomes" id="UP000594263"/>
    </source>
</evidence>
<evidence type="ECO:0000313" key="4">
    <source>
        <dbReference type="EnsemblPlants" id="Kaladp0098s0206.1.v1.1.CDS.1"/>
    </source>
</evidence>
<evidence type="ECO:0000256" key="3">
    <source>
        <dbReference type="PROSITE-ProRule" id="PRU00708"/>
    </source>
</evidence>
<reference evidence="4" key="1">
    <citation type="submission" date="2021-01" db="UniProtKB">
        <authorList>
            <consortium name="EnsemblPlants"/>
        </authorList>
    </citation>
    <scope>IDENTIFICATION</scope>
</reference>
<dbReference type="PROSITE" id="PS51375">
    <property type="entry name" value="PPR"/>
    <property type="match status" value="7"/>
</dbReference>
<dbReference type="GO" id="GO:0005739">
    <property type="term" value="C:mitochondrion"/>
    <property type="evidence" value="ECO:0007669"/>
    <property type="project" value="UniProtKB-ARBA"/>
</dbReference>
<dbReference type="FunFam" id="1.25.40.10:FF:000158">
    <property type="entry name" value="pentatricopeptide repeat-containing protein At2g33680"/>
    <property type="match status" value="1"/>
</dbReference>
<dbReference type="InterPro" id="IPR002885">
    <property type="entry name" value="PPR_rpt"/>
</dbReference>
<sequence>MKQAQQVSGSLIRSFEEVSKAHCRVVKLGMILETYTANTVVGGYAKCKELGAARDLFEEMPERDVASWNTMIGGYVNDGDTRTAWEALKEMKKCGFLFDEYTFGSVLKGIAKGFGLRCGQQVHTEVVKSGYQENVYAGSALLDMYAKCKRVDEAYAVFECMPDRNSVSWNGLIAGYAELGDYEMAIGLFGDMEREGFRIDDGTLAPLLALLNDPSFRVLTMLLHGKVTKLGLAFNTIVCNAMISSYSECGSLKDAKQVFDSMVGFQDLVTWNSLLAAYSVHQQGGLAMKAFMDMQVNGFEPDVYTFTSVISSTLADDCQLLGKSFHGMIFKKGLDRSVPISNALMALYLKSDNKSVEDALSIYKSMDMRDQVSWNSILTGFSQNGLSENALECFKQMLSELVEIDQYAFSAVFRACSDLATLQLGQQVHSLAMKMRNDLFDYVTSSLIFMYCKCGCIEDARKAFDETPQDTAIIWNSIIFGYAQHGQGYTSLDLFYSMRDRLVKPDHITFVAVLTACSHIGLLDEGCSFLSSMEADYGIPPRMEHYACAVDLCGRAGRLDRAEALIKRMPFEPDAMVWKTLLGACRMCGDIELASQAANRLLEMEPQEQCTYVLLSSIYSHLGRWNENADLKRLMKHRGVRKVPGWSWIELKNEVHSFNAADRMHRSSDEIYQVIDHLTADMSDKDKIDEEIQILDNEYH</sequence>
<feature type="repeat" description="PPR" evidence="3">
    <location>
        <begin position="267"/>
        <end position="301"/>
    </location>
</feature>
<dbReference type="Proteomes" id="UP000594263">
    <property type="component" value="Unplaced"/>
</dbReference>
<feature type="repeat" description="PPR" evidence="3">
    <location>
        <begin position="235"/>
        <end position="265"/>
    </location>
</feature>
<dbReference type="OMA" id="AYSQCGS"/>
<evidence type="ECO:0000256" key="1">
    <source>
        <dbReference type="ARBA" id="ARBA00022737"/>
    </source>
</evidence>
<dbReference type="PANTHER" id="PTHR47926:SF372">
    <property type="entry name" value="PENTATRICOPEPTIDE REPEAT-CONTAINING PROTEIN"/>
    <property type="match status" value="1"/>
</dbReference>
<dbReference type="InterPro" id="IPR046960">
    <property type="entry name" value="PPR_At4g14850-like_plant"/>
</dbReference>
<protein>
    <recommendedName>
        <fullName evidence="6">Pentatricopeptide repeat-containing protein</fullName>
    </recommendedName>
</protein>
<dbReference type="Pfam" id="PF01535">
    <property type="entry name" value="PPR"/>
    <property type="match status" value="4"/>
</dbReference>
<dbReference type="InterPro" id="IPR046848">
    <property type="entry name" value="E_motif"/>
</dbReference>
<organism evidence="4 5">
    <name type="scientific">Kalanchoe fedtschenkoi</name>
    <name type="common">Lavender scallops</name>
    <name type="synonym">South American air plant</name>
    <dbReference type="NCBI Taxonomy" id="63787"/>
    <lineage>
        <taxon>Eukaryota</taxon>
        <taxon>Viridiplantae</taxon>
        <taxon>Streptophyta</taxon>
        <taxon>Embryophyta</taxon>
        <taxon>Tracheophyta</taxon>
        <taxon>Spermatophyta</taxon>
        <taxon>Magnoliopsida</taxon>
        <taxon>eudicotyledons</taxon>
        <taxon>Gunneridae</taxon>
        <taxon>Pentapetalae</taxon>
        <taxon>Saxifragales</taxon>
        <taxon>Crassulaceae</taxon>
        <taxon>Kalanchoe</taxon>
    </lineage>
</organism>
<dbReference type="InterPro" id="IPR011990">
    <property type="entry name" value="TPR-like_helical_dom_sf"/>
</dbReference>
<keyword evidence="5" id="KW-1185">Reference proteome</keyword>
<comment type="similarity">
    <text evidence="2">Belongs to the PPR family. PCMP-E subfamily.</text>
</comment>
<keyword evidence="1" id="KW-0677">Repeat</keyword>
<feature type="repeat" description="PPR" evidence="3">
    <location>
        <begin position="471"/>
        <end position="505"/>
    </location>
</feature>
<dbReference type="PANTHER" id="PTHR47926">
    <property type="entry name" value="PENTATRICOPEPTIDE REPEAT-CONTAINING PROTEIN"/>
    <property type="match status" value="1"/>
</dbReference>
<dbReference type="FunFam" id="1.25.40.10:FF:001386">
    <property type="entry name" value="Pentatricopeptide repeat-containing protein At3g26782, mitochondrial"/>
    <property type="match status" value="1"/>
</dbReference>
<dbReference type="GO" id="GO:0009451">
    <property type="term" value="P:RNA modification"/>
    <property type="evidence" value="ECO:0007669"/>
    <property type="project" value="InterPro"/>
</dbReference>
<dbReference type="Pfam" id="PF20431">
    <property type="entry name" value="E_motif"/>
    <property type="match status" value="1"/>
</dbReference>
<dbReference type="EnsemblPlants" id="Kaladp0098s0206.1.v1.1">
    <property type="protein sequence ID" value="Kaladp0098s0206.1.v1.1.CDS.1"/>
    <property type="gene ID" value="Kaladp0098s0206.v1.1"/>
</dbReference>
<feature type="repeat" description="PPR" evidence="3">
    <location>
        <begin position="165"/>
        <end position="199"/>
    </location>
</feature>
<dbReference type="GO" id="GO:0099402">
    <property type="term" value="P:plant organ development"/>
    <property type="evidence" value="ECO:0007669"/>
    <property type="project" value="UniProtKB-ARBA"/>
</dbReference>
<dbReference type="Gene3D" id="1.25.40.10">
    <property type="entry name" value="Tetratricopeptide repeat domain"/>
    <property type="match status" value="5"/>
</dbReference>
<feature type="repeat" description="PPR" evidence="3">
    <location>
        <begin position="64"/>
        <end position="98"/>
    </location>
</feature>